<organism evidence="2 3">
    <name type="scientific">PS1 clade bacterium</name>
    <dbReference type="NCBI Taxonomy" id="2175152"/>
    <lineage>
        <taxon>Bacteria</taxon>
        <taxon>Pseudomonadati</taxon>
        <taxon>Pseudomonadota</taxon>
        <taxon>Alphaproteobacteria</taxon>
        <taxon>PS1 clade</taxon>
    </lineage>
</organism>
<dbReference type="EMBL" id="QOQD01000003">
    <property type="protein sequence ID" value="RCL74155.1"/>
    <property type="molecule type" value="Genomic_DNA"/>
</dbReference>
<evidence type="ECO:0000313" key="3">
    <source>
        <dbReference type="Proteomes" id="UP000253570"/>
    </source>
</evidence>
<dbReference type="PANTHER" id="PTHR22602">
    <property type="entry name" value="TRANSFERASE CAF17, MITOCHONDRIAL-RELATED"/>
    <property type="match status" value="1"/>
</dbReference>
<dbReference type="NCBIfam" id="TIGR03317">
    <property type="entry name" value="ygfZ_signature"/>
    <property type="match status" value="1"/>
</dbReference>
<dbReference type="InterPro" id="IPR027266">
    <property type="entry name" value="TrmE/GcvT-like"/>
</dbReference>
<dbReference type="GO" id="GO:0016226">
    <property type="term" value="P:iron-sulfur cluster assembly"/>
    <property type="evidence" value="ECO:0007669"/>
    <property type="project" value="TreeGrafter"/>
</dbReference>
<gene>
    <name evidence="2" type="ORF">DBW71_01775</name>
</gene>
<dbReference type="Gene3D" id="2.40.30.160">
    <property type="match status" value="1"/>
</dbReference>
<dbReference type="AlphaFoldDB" id="A0A368DSF4"/>
<reference evidence="2 3" key="1">
    <citation type="journal article" date="2018" name="Microbiome">
        <title>Fine metagenomic profile of the Mediterranean stratified and mixed water columns revealed by assembly and recruitment.</title>
        <authorList>
            <person name="Haro-Moreno J.M."/>
            <person name="Lopez-Perez M."/>
            <person name="De La Torre J.R."/>
            <person name="Picazo A."/>
            <person name="Camacho A."/>
            <person name="Rodriguez-Valera F."/>
        </authorList>
    </citation>
    <scope>NUCLEOTIDE SEQUENCE [LARGE SCALE GENOMIC DNA]</scope>
    <source>
        <strain evidence="2">MED-G57</strain>
    </source>
</reference>
<keyword evidence="1" id="KW-0809">Transit peptide</keyword>
<evidence type="ECO:0000256" key="1">
    <source>
        <dbReference type="ARBA" id="ARBA00022946"/>
    </source>
</evidence>
<name>A0A368DSF4_9PROT</name>
<dbReference type="SUPFAM" id="SSF103025">
    <property type="entry name" value="Folate-binding domain"/>
    <property type="match status" value="1"/>
</dbReference>
<accession>A0A368DSF4</accession>
<comment type="caution">
    <text evidence="2">The sequence shown here is derived from an EMBL/GenBank/DDBJ whole genome shotgun (WGS) entry which is preliminary data.</text>
</comment>
<dbReference type="InterPro" id="IPR045179">
    <property type="entry name" value="YgfZ/GcvT"/>
</dbReference>
<evidence type="ECO:0000313" key="2">
    <source>
        <dbReference type="EMBL" id="RCL74155.1"/>
    </source>
</evidence>
<sequence>MKLLADRQIIELSGEDRIIFLQNLITNDLIDISEKKISHTFILNHLGKIIFEFYIHYTSECLLLDCNYASADELIKKLTMYKLRSKIVLRFREDLSVYWEESKIIFPKDPRNKSIGSRKINIRKSIRSQNDVSYYDHFRIKLGIAEINKDFLPSDIFAHELNDYVNSISYTKGCYPGQEIVSRIYHKKATSKKIFYPFNCIHLPRKMGTKLFYQDKEIGFFGSNSDKLTLAFVNKNFANLNFYIDDSNLVKKELLNK</sequence>
<dbReference type="Gene3D" id="3.30.1360.120">
    <property type="entry name" value="Probable tRNA modification gtpase trme, domain 1"/>
    <property type="match status" value="1"/>
</dbReference>
<dbReference type="Proteomes" id="UP000253570">
    <property type="component" value="Unassembled WGS sequence"/>
</dbReference>
<protein>
    <submittedName>
        <fullName evidence="2">Uncharacterized protein</fullName>
    </submittedName>
</protein>
<proteinExistence type="predicted"/>
<dbReference type="InterPro" id="IPR017703">
    <property type="entry name" value="YgfZ/GCV_T_CS"/>
</dbReference>
<dbReference type="PANTHER" id="PTHR22602:SF0">
    <property type="entry name" value="TRANSFERASE CAF17, MITOCHONDRIAL-RELATED"/>
    <property type="match status" value="1"/>
</dbReference>